<dbReference type="InterPro" id="IPR037579">
    <property type="entry name" value="FIB_ANG-like"/>
</dbReference>
<dbReference type="EnsemblMetazoa" id="AMIN004395-RA">
    <property type="protein sequence ID" value="AMIN004395-PA"/>
    <property type="gene ID" value="AMIN004395"/>
</dbReference>
<evidence type="ECO:0000256" key="1">
    <source>
        <dbReference type="ARBA" id="ARBA00004613"/>
    </source>
</evidence>
<dbReference type="Proteomes" id="UP000075920">
    <property type="component" value="Unassembled WGS sequence"/>
</dbReference>
<dbReference type="InterPro" id="IPR002181">
    <property type="entry name" value="Fibrinogen_a/b/g_C_dom"/>
</dbReference>
<evidence type="ECO:0000313" key="9">
    <source>
        <dbReference type="EnsemblMetazoa" id="AMIN004395-PA"/>
    </source>
</evidence>
<reference evidence="9" key="2">
    <citation type="submission" date="2020-05" db="UniProtKB">
        <authorList>
            <consortium name="EnsemblMetazoa"/>
        </authorList>
    </citation>
    <scope>IDENTIFICATION</scope>
    <source>
        <strain evidence="9">MINIMUS1</strain>
    </source>
</reference>
<feature type="signal peptide" evidence="7">
    <location>
        <begin position="1"/>
        <end position="17"/>
    </location>
</feature>
<evidence type="ECO:0000259" key="8">
    <source>
        <dbReference type="PROSITE" id="PS51406"/>
    </source>
</evidence>
<dbReference type="InterPro" id="IPR036056">
    <property type="entry name" value="Fibrinogen-like_C"/>
</dbReference>
<dbReference type="Gene3D" id="3.90.215.10">
    <property type="entry name" value="Gamma Fibrinogen, chain A, domain 1"/>
    <property type="match status" value="1"/>
</dbReference>
<dbReference type="VEuPathDB" id="VectorBase:AMIN004395"/>
<dbReference type="PROSITE" id="PS51406">
    <property type="entry name" value="FIBRINOGEN_C_2"/>
    <property type="match status" value="1"/>
</dbReference>
<dbReference type="GO" id="GO:0005576">
    <property type="term" value="C:extracellular region"/>
    <property type="evidence" value="ECO:0007669"/>
    <property type="project" value="UniProtKB-SubCell"/>
</dbReference>
<protein>
    <recommendedName>
        <fullName evidence="8">Fibrinogen C-terminal domain-containing protein</fullName>
    </recommendedName>
</protein>
<accession>A0A182W235</accession>
<evidence type="ECO:0000256" key="5">
    <source>
        <dbReference type="ARBA" id="ARBA00023157"/>
    </source>
</evidence>
<dbReference type="InterPro" id="IPR020837">
    <property type="entry name" value="Fibrinogen_CS"/>
</dbReference>
<dbReference type="PANTHER" id="PTHR47221">
    <property type="entry name" value="FIBRINOGEN ALPHA CHAIN"/>
    <property type="match status" value="1"/>
</dbReference>
<dbReference type="PROSITE" id="PS00514">
    <property type="entry name" value="FIBRINOGEN_C_1"/>
    <property type="match status" value="1"/>
</dbReference>
<proteinExistence type="predicted"/>
<keyword evidence="3 7" id="KW-0732">Signal</keyword>
<comment type="subcellular location">
    <subcellularLocation>
        <location evidence="1">Secreted</location>
    </subcellularLocation>
</comment>
<dbReference type="STRING" id="112268.A0A182W235"/>
<feature type="chain" id="PRO_5008140691" description="Fibrinogen C-terminal domain-containing protein" evidence="7">
    <location>
        <begin position="18"/>
        <end position="279"/>
    </location>
</feature>
<evidence type="ECO:0000256" key="4">
    <source>
        <dbReference type="ARBA" id="ARBA00023054"/>
    </source>
</evidence>
<dbReference type="AlphaFoldDB" id="A0A182W235"/>
<evidence type="ECO:0000313" key="10">
    <source>
        <dbReference type="Proteomes" id="UP000075920"/>
    </source>
</evidence>
<organism evidence="9 10">
    <name type="scientific">Anopheles minimus</name>
    <dbReference type="NCBI Taxonomy" id="112268"/>
    <lineage>
        <taxon>Eukaryota</taxon>
        <taxon>Metazoa</taxon>
        <taxon>Ecdysozoa</taxon>
        <taxon>Arthropoda</taxon>
        <taxon>Hexapoda</taxon>
        <taxon>Insecta</taxon>
        <taxon>Pterygota</taxon>
        <taxon>Neoptera</taxon>
        <taxon>Endopterygota</taxon>
        <taxon>Diptera</taxon>
        <taxon>Nematocera</taxon>
        <taxon>Culicoidea</taxon>
        <taxon>Culicidae</taxon>
        <taxon>Anophelinae</taxon>
        <taxon>Anopheles</taxon>
    </lineage>
</organism>
<evidence type="ECO:0000256" key="7">
    <source>
        <dbReference type="SAM" id="SignalP"/>
    </source>
</evidence>
<sequence length="279" mass="32213">MSHWCFVFLFVIIGVVAKESCRSTTESQILKQVQDSLRNLSFKLENFSTSTTQRMINLEYKLGSLSENTGVYLMHPDSAHNQKFEVSRDWGSHEFGSSWIVFQRRFNGSDNFNRNWTEYKQGFGDLHGEHWLGLDKLHAIVKPRQHELLIVLEDFDGVIAYAHYDDFKIGDESEKYVIKSVGRYSGTAGDSFSLHKDEEFSTYDQDNDKYTGNCADLFSGGWWFYKCFASHLNGKYLRDKTVINLGSTYNTAGILWGRFRGMLYSLKSTKMMVRPAVKN</sequence>
<keyword evidence="2" id="KW-0964">Secreted</keyword>
<dbReference type="SMART" id="SM00186">
    <property type="entry name" value="FBG"/>
    <property type="match status" value="1"/>
</dbReference>
<keyword evidence="10" id="KW-1185">Reference proteome</keyword>
<dbReference type="SUPFAM" id="SSF56496">
    <property type="entry name" value="Fibrinogen C-terminal domain-like"/>
    <property type="match status" value="1"/>
</dbReference>
<keyword evidence="6" id="KW-0325">Glycoprotein</keyword>
<dbReference type="PANTHER" id="PTHR47221:SF6">
    <property type="entry name" value="FIBRINOGEN ALPHA CHAIN"/>
    <property type="match status" value="1"/>
</dbReference>
<feature type="domain" description="Fibrinogen C-terminal" evidence="8">
    <location>
        <begin position="48"/>
        <end position="277"/>
    </location>
</feature>
<reference evidence="10" key="1">
    <citation type="submission" date="2013-03" db="EMBL/GenBank/DDBJ databases">
        <title>The Genome Sequence of Anopheles minimus MINIMUS1.</title>
        <authorList>
            <consortium name="The Broad Institute Genomics Platform"/>
            <person name="Neafsey D.E."/>
            <person name="Walton C."/>
            <person name="Walker B."/>
            <person name="Young S.K."/>
            <person name="Zeng Q."/>
            <person name="Gargeya S."/>
            <person name="Fitzgerald M."/>
            <person name="Haas B."/>
            <person name="Abouelleil A."/>
            <person name="Allen A.W."/>
            <person name="Alvarado L."/>
            <person name="Arachchi H.M."/>
            <person name="Berlin A.M."/>
            <person name="Chapman S.B."/>
            <person name="Gainer-Dewar J."/>
            <person name="Goldberg J."/>
            <person name="Griggs A."/>
            <person name="Gujja S."/>
            <person name="Hansen M."/>
            <person name="Howarth C."/>
            <person name="Imamovic A."/>
            <person name="Ireland A."/>
            <person name="Larimer J."/>
            <person name="McCowan C."/>
            <person name="Murphy C."/>
            <person name="Pearson M."/>
            <person name="Poon T.W."/>
            <person name="Priest M."/>
            <person name="Roberts A."/>
            <person name="Saif S."/>
            <person name="Shea T."/>
            <person name="Sisk P."/>
            <person name="Sykes S."/>
            <person name="Wortman J."/>
            <person name="Nusbaum C."/>
            <person name="Birren B."/>
        </authorList>
    </citation>
    <scope>NUCLEOTIDE SEQUENCE [LARGE SCALE GENOMIC DNA]</scope>
    <source>
        <strain evidence="10">MINIMUS1</strain>
    </source>
</reference>
<keyword evidence="5" id="KW-1015">Disulfide bond</keyword>
<evidence type="ECO:0000256" key="2">
    <source>
        <dbReference type="ARBA" id="ARBA00022525"/>
    </source>
</evidence>
<dbReference type="CDD" id="cd00087">
    <property type="entry name" value="FReD"/>
    <property type="match status" value="1"/>
</dbReference>
<evidence type="ECO:0000256" key="6">
    <source>
        <dbReference type="ARBA" id="ARBA00023180"/>
    </source>
</evidence>
<dbReference type="Pfam" id="PF00147">
    <property type="entry name" value="Fibrinogen_C"/>
    <property type="match status" value="1"/>
</dbReference>
<name>A0A182W235_9DIPT</name>
<dbReference type="InterPro" id="IPR014716">
    <property type="entry name" value="Fibrinogen_a/b/g_C_1"/>
</dbReference>
<keyword evidence="4" id="KW-0175">Coiled coil</keyword>
<evidence type="ECO:0000256" key="3">
    <source>
        <dbReference type="ARBA" id="ARBA00022729"/>
    </source>
</evidence>